<dbReference type="GO" id="GO:0015499">
    <property type="term" value="F:formate transmembrane transporter activity"/>
    <property type="evidence" value="ECO:0007669"/>
    <property type="project" value="TreeGrafter"/>
</dbReference>
<gene>
    <name evidence="7" type="primary">fdhC</name>
    <name evidence="7" type="ordered locus">Pcar_1838</name>
</gene>
<accession>Q3A3H8</accession>
<evidence type="ECO:0000256" key="6">
    <source>
        <dbReference type="SAM" id="Phobius"/>
    </source>
</evidence>
<feature type="transmembrane region" description="Helical" evidence="6">
    <location>
        <begin position="105"/>
        <end position="126"/>
    </location>
</feature>
<organism evidence="7 8">
    <name type="scientific">Syntrophotalea carbinolica (strain DSM 2380 / NBRC 103641 / GraBd1)</name>
    <name type="common">Pelobacter carbinolicus</name>
    <dbReference type="NCBI Taxonomy" id="338963"/>
    <lineage>
        <taxon>Bacteria</taxon>
        <taxon>Pseudomonadati</taxon>
        <taxon>Thermodesulfobacteriota</taxon>
        <taxon>Desulfuromonadia</taxon>
        <taxon>Desulfuromonadales</taxon>
        <taxon>Syntrophotaleaceae</taxon>
        <taxon>Syntrophotalea</taxon>
    </lineage>
</organism>
<dbReference type="RefSeq" id="WP_011341582.1">
    <property type="nucleotide sequence ID" value="NC_007498.2"/>
</dbReference>
<keyword evidence="4 6" id="KW-0472">Membrane</keyword>
<sequence>MSNFAPPAELAKSFIAIGKAKANNTTVKLFVLGILAGVFIGFAAHLATTVATGAWTVFGLKKFFIGAVFSVGLMLVMIPGSELFTGNNMMTVALFNKDITLAQMLRNWVIVYFGNFVGSIALAWMIGSASGLLDGAVGATAIKIAFGKVTAGGDAHISMYFWRAIGCNWLVCLAVMMAIAAKDIAGKVLAIFFPIMAFVTSGFEHCVANMYFIPAGIFAKSSAAAVAASGKSAEALAGLNWSTMWTSNLLIVTAGNIVGGAVLCGVVYWWAFVRGTTQQAEAVAAKSTAKAI</sequence>
<dbReference type="AlphaFoldDB" id="Q3A3H8"/>
<dbReference type="Pfam" id="PF01226">
    <property type="entry name" value="Form_Nir_trans"/>
    <property type="match status" value="1"/>
</dbReference>
<keyword evidence="2 6" id="KW-0812">Transmembrane</keyword>
<evidence type="ECO:0000256" key="1">
    <source>
        <dbReference type="ARBA" id="ARBA00004141"/>
    </source>
</evidence>
<feature type="transmembrane region" description="Helical" evidence="6">
    <location>
        <begin position="249"/>
        <end position="271"/>
    </location>
</feature>
<dbReference type="Proteomes" id="UP000002534">
    <property type="component" value="Chromosome"/>
</dbReference>
<evidence type="ECO:0000256" key="5">
    <source>
        <dbReference type="ARBA" id="ARBA00049660"/>
    </source>
</evidence>
<dbReference type="STRING" id="338963.Pcar_1838"/>
<dbReference type="Gene3D" id="1.20.1080.10">
    <property type="entry name" value="Glycerol uptake facilitator protein"/>
    <property type="match status" value="1"/>
</dbReference>
<comment type="similarity">
    <text evidence="5">Belongs to the FNT transporter (TC 1.A.16) family.</text>
</comment>
<feature type="transmembrane region" description="Helical" evidence="6">
    <location>
        <begin position="188"/>
        <end position="213"/>
    </location>
</feature>
<dbReference type="PROSITE" id="PS01006">
    <property type="entry name" value="FORMATE_NITRITE_TP_2"/>
    <property type="match status" value="1"/>
</dbReference>
<protein>
    <submittedName>
        <fullName evidence="7">Bidirectional formate transporter, putative</fullName>
    </submittedName>
</protein>
<dbReference type="PANTHER" id="PTHR30520:SF6">
    <property type="entry name" value="FORMATE_NITRATE FAMILY TRANSPORTER (EUROFUNG)"/>
    <property type="match status" value="1"/>
</dbReference>
<reference evidence="8" key="1">
    <citation type="submission" date="2005-10" db="EMBL/GenBank/DDBJ databases">
        <title>Complete sequence of Pelobacter carbinolicus DSM 2380.</title>
        <authorList>
            <person name="Copeland A."/>
            <person name="Lucas S."/>
            <person name="Lapidus A."/>
            <person name="Barry K."/>
            <person name="Detter J.C."/>
            <person name="Glavina T."/>
            <person name="Hammon N."/>
            <person name="Israni S."/>
            <person name="Pitluck S."/>
            <person name="Chertkov O."/>
            <person name="Schmutz J."/>
            <person name="Larimer F."/>
            <person name="Land M."/>
            <person name="Kyrpides N."/>
            <person name="Ivanova N."/>
            <person name="Richardson P."/>
        </authorList>
    </citation>
    <scope>NUCLEOTIDE SEQUENCE [LARGE SCALE GENOMIC DNA]</scope>
    <source>
        <strain evidence="8">DSM 2380 / NBRC 103641 / GraBd1</strain>
    </source>
</reference>
<dbReference type="eggNOG" id="COG2116">
    <property type="taxonomic scope" value="Bacteria"/>
</dbReference>
<evidence type="ECO:0000313" key="8">
    <source>
        <dbReference type="Proteomes" id="UP000002534"/>
    </source>
</evidence>
<dbReference type="EMBL" id="CP000142">
    <property type="protein sequence ID" value="ABA89079.1"/>
    <property type="molecule type" value="Genomic_DNA"/>
</dbReference>
<dbReference type="PROSITE" id="PS01005">
    <property type="entry name" value="FORMATE_NITRITE_TP_1"/>
    <property type="match status" value="1"/>
</dbReference>
<comment type="subcellular location">
    <subcellularLocation>
        <location evidence="1">Membrane</location>
        <topology evidence="1">Multi-pass membrane protein</topology>
    </subcellularLocation>
</comment>
<dbReference type="InterPro" id="IPR023271">
    <property type="entry name" value="Aquaporin-like"/>
</dbReference>
<feature type="transmembrane region" description="Helical" evidence="6">
    <location>
        <begin position="29"/>
        <end position="57"/>
    </location>
</feature>
<dbReference type="KEGG" id="pca:Pcar_1838"/>
<keyword evidence="8" id="KW-1185">Reference proteome</keyword>
<feature type="transmembrane region" description="Helical" evidence="6">
    <location>
        <begin position="160"/>
        <end position="181"/>
    </location>
</feature>
<evidence type="ECO:0000256" key="3">
    <source>
        <dbReference type="ARBA" id="ARBA00022989"/>
    </source>
</evidence>
<dbReference type="InterPro" id="IPR024002">
    <property type="entry name" value="For/NO2_transpt_CS"/>
</dbReference>
<dbReference type="GO" id="GO:0005886">
    <property type="term" value="C:plasma membrane"/>
    <property type="evidence" value="ECO:0007669"/>
    <property type="project" value="TreeGrafter"/>
</dbReference>
<name>Q3A3H8_SYNC1</name>
<dbReference type="PANTHER" id="PTHR30520">
    <property type="entry name" value="FORMATE TRANSPORTER-RELATED"/>
    <property type="match status" value="1"/>
</dbReference>
<dbReference type="OrthoDB" id="9786493at2"/>
<keyword evidence="3 6" id="KW-1133">Transmembrane helix</keyword>
<evidence type="ECO:0000313" key="7">
    <source>
        <dbReference type="EMBL" id="ABA89079.1"/>
    </source>
</evidence>
<feature type="transmembrane region" description="Helical" evidence="6">
    <location>
        <begin position="63"/>
        <end position="84"/>
    </location>
</feature>
<evidence type="ECO:0000256" key="4">
    <source>
        <dbReference type="ARBA" id="ARBA00023136"/>
    </source>
</evidence>
<evidence type="ECO:0000256" key="2">
    <source>
        <dbReference type="ARBA" id="ARBA00022692"/>
    </source>
</evidence>
<dbReference type="InterPro" id="IPR000292">
    <property type="entry name" value="For/NO2_transpt"/>
</dbReference>
<reference evidence="7 8" key="2">
    <citation type="journal article" date="2012" name="BMC Genomics">
        <title>The genome of Pelobacter carbinolicus reveals surprising metabolic capabilities and physiological features.</title>
        <authorList>
            <person name="Aklujkar M."/>
            <person name="Haveman S.A."/>
            <person name="Didonato R.Jr."/>
            <person name="Chertkov O."/>
            <person name="Han C.S."/>
            <person name="Land M.L."/>
            <person name="Brown P."/>
            <person name="Lovley D.R."/>
        </authorList>
    </citation>
    <scope>NUCLEOTIDE SEQUENCE [LARGE SCALE GENOMIC DNA]</scope>
    <source>
        <strain evidence="8">DSM 2380 / NBRC 103641 / GraBd1</strain>
    </source>
</reference>
<dbReference type="HOGENOM" id="CLU_036896_3_0_7"/>
<proteinExistence type="inferred from homology"/>